<dbReference type="Proteomes" id="UP001595462">
    <property type="component" value="Unassembled WGS sequence"/>
</dbReference>
<gene>
    <name evidence="3" type="ORF">ACFOSU_13740</name>
</gene>
<evidence type="ECO:0000256" key="1">
    <source>
        <dbReference type="ARBA" id="ARBA00008769"/>
    </source>
</evidence>
<sequence length="377" mass="39965">MHRKYVSVLGLLLAAGAAHAQQGVEAQTGGQEVVEDSKAAISGALIGTYQDTSQDRVAGQTVDNEANAQLYLFGSHAIGPGTFNIEVRAGTTPRNNGVTSVYGEVNDTVGETLDTHGDGRIAATQIYYNLAVGPGELTVGLIDSSGLLDANEIADDEYSQFLGTSFVNNPAIDYPTFVLGADYRAALSEHLGYQVFVGSSGGLEDEDDPTYGNVFDVGESGKGDFSAAELDWHVADLYGDVGVWHNGRDHASLTHPNDDDRDSYGAYTTVGGDVGAGQWVAWAGIANDRISEAANFLALAYSREFDDVTLGAGISRIGVSDERPEPSDSIEQAEIYARFKVAEELYLSPDIQYVNNSGFDPALDDVLVAGLRAGVEF</sequence>
<comment type="caution">
    <text evidence="3">The sequence shown here is derived from an EMBL/GenBank/DDBJ whole genome shotgun (WGS) entry which is preliminary data.</text>
</comment>
<evidence type="ECO:0000313" key="4">
    <source>
        <dbReference type="Proteomes" id="UP001595462"/>
    </source>
</evidence>
<feature type="signal peptide" evidence="2">
    <location>
        <begin position="1"/>
        <end position="20"/>
    </location>
</feature>
<comment type="similarity">
    <text evidence="1 2">Belongs to the OprB family.</text>
</comment>
<name>A0ABV7ESW5_9GAMM</name>
<protein>
    <submittedName>
        <fullName evidence="3">Carbohydrate porin</fullName>
    </submittedName>
</protein>
<accession>A0ABV7ESW5</accession>
<dbReference type="InterPro" id="IPR038673">
    <property type="entry name" value="OprB_sf"/>
</dbReference>
<feature type="chain" id="PRO_5044956919" evidence="2">
    <location>
        <begin position="21"/>
        <end position="377"/>
    </location>
</feature>
<dbReference type="Gene3D" id="2.40.160.180">
    <property type="entry name" value="Carbohydrate-selective porin OprB"/>
    <property type="match status" value="1"/>
</dbReference>
<dbReference type="EMBL" id="JBHRSS010000006">
    <property type="protein sequence ID" value="MFC3104938.1"/>
    <property type="molecule type" value="Genomic_DNA"/>
</dbReference>
<reference evidence="4" key="1">
    <citation type="journal article" date="2019" name="Int. J. Syst. Evol. Microbiol.">
        <title>The Global Catalogue of Microorganisms (GCM) 10K type strain sequencing project: providing services to taxonomists for standard genome sequencing and annotation.</title>
        <authorList>
            <consortium name="The Broad Institute Genomics Platform"/>
            <consortium name="The Broad Institute Genome Sequencing Center for Infectious Disease"/>
            <person name="Wu L."/>
            <person name="Ma J."/>
        </authorList>
    </citation>
    <scope>NUCLEOTIDE SEQUENCE [LARGE SCALE GENOMIC DNA]</scope>
    <source>
        <strain evidence="4">KCTC 52640</strain>
    </source>
</reference>
<dbReference type="InterPro" id="IPR007049">
    <property type="entry name" value="Carb-sel_porin_OprB"/>
</dbReference>
<dbReference type="RefSeq" id="WP_380690499.1">
    <property type="nucleotide sequence ID" value="NZ_JBHRSS010000006.1"/>
</dbReference>
<proteinExistence type="inferred from homology"/>
<organism evidence="3 4">
    <name type="scientific">Salinisphaera aquimarina</name>
    <dbReference type="NCBI Taxonomy" id="2094031"/>
    <lineage>
        <taxon>Bacteria</taxon>
        <taxon>Pseudomonadati</taxon>
        <taxon>Pseudomonadota</taxon>
        <taxon>Gammaproteobacteria</taxon>
        <taxon>Salinisphaerales</taxon>
        <taxon>Salinisphaeraceae</taxon>
        <taxon>Salinisphaera</taxon>
    </lineage>
</organism>
<keyword evidence="2" id="KW-0732">Signal</keyword>
<evidence type="ECO:0000256" key="2">
    <source>
        <dbReference type="RuleBase" id="RU363072"/>
    </source>
</evidence>
<dbReference type="Pfam" id="PF04966">
    <property type="entry name" value="OprB"/>
    <property type="match status" value="1"/>
</dbReference>
<evidence type="ECO:0000313" key="3">
    <source>
        <dbReference type="EMBL" id="MFC3104938.1"/>
    </source>
</evidence>
<keyword evidence="4" id="KW-1185">Reference proteome</keyword>